<feature type="binding site" evidence="7">
    <location>
        <position position="98"/>
    </location>
    <ligand>
        <name>Zn(2+)</name>
        <dbReference type="ChEBI" id="CHEBI:29105"/>
        <label>1</label>
    </ligand>
</feature>
<reference evidence="9 10" key="1">
    <citation type="submission" date="2018-09" db="EMBL/GenBank/DDBJ databases">
        <title>Novel species of Cryobacterium.</title>
        <authorList>
            <person name="Liu Q."/>
            <person name="Xin Y.-H."/>
        </authorList>
    </citation>
    <scope>NUCLEOTIDE SEQUENCE [LARGE SCALE GENOMIC DNA]</scope>
    <source>
        <strain evidence="9 10">Hh39</strain>
    </source>
</reference>
<comment type="cofactor">
    <cofactor evidence="7">
        <name>Zn(2+)</name>
        <dbReference type="ChEBI" id="CHEBI:29105"/>
    </cofactor>
    <text evidence="7">Binds 2 Zn(2+) ions per subunit.</text>
</comment>
<protein>
    <submittedName>
        <fullName evidence="9">Allantoate amidohydrolase</fullName>
    </submittedName>
</protein>
<dbReference type="Gene3D" id="3.40.630.10">
    <property type="entry name" value="Zn peptidases"/>
    <property type="match status" value="1"/>
</dbReference>
<dbReference type="InterPro" id="IPR001261">
    <property type="entry name" value="ArgE/DapE_CS"/>
</dbReference>
<dbReference type="PIRSF" id="PIRSF001235">
    <property type="entry name" value="Amidase_carbamoylase"/>
    <property type="match status" value="1"/>
</dbReference>
<dbReference type="GO" id="GO:0016813">
    <property type="term" value="F:hydrolase activity, acting on carbon-nitrogen (but not peptide) bonds, in linear amidines"/>
    <property type="evidence" value="ECO:0007669"/>
    <property type="project" value="InterPro"/>
</dbReference>
<dbReference type="NCBIfam" id="NF006775">
    <property type="entry name" value="PRK09290.2-5"/>
    <property type="match status" value="1"/>
</dbReference>
<name>A0A3A5MJX7_9MICO</name>
<feature type="binding site" evidence="7">
    <location>
        <position position="109"/>
    </location>
    <ligand>
        <name>Zn(2+)</name>
        <dbReference type="ChEBI" id="CHEBI:29105"/>
        <label>2</label>
    </ligand>
</feature>
<keyword evidence="5 9" id="KW-0378">Hydrolase</keyword>
<keyword evidence="7" id="KW-0862">Zinc</keyword>
<keyword evidence="6" id="KW-0464">Manganese</keyword>
<evidence type="ECO:0000313" key="10">
    <source>
        <dbReference type="Proteomes" id="UP000272015"/>
    </source>
</evidence>
<dbReference type="PANTHER" id="PTHR32494:SF19">
    <property type="entry name" value="ALLANTOATE DEIMINASE-RELATED"/>
    <property type="match status" value="1"/>
</dbReference>
<dbReference type="OrthoDB" id="9808195at2"/>
<dbReference type="InterPro" id="IPR010158">
    <property type="entry name" value="Amidase_Cbmase"/>
</dbReference>
<feature type="binding site" evidence="7">
    <location>
        <position position="410"/>
    </location>
    <ligand>
        <name>Zn(2+)</name>
        <dbReference type="ChEBI" id="CHEBI:29105"/>
        <label>2</label>
    </ligand>
</feature>
<comment type="similarity">
    <text evidence="2">Belongs to the peptidase M20 family.</text>
</comment>
<organism evidence="9 10">
    <name type="scientific">Cryobacterium melibiosiphilum</name>
    <dbReference type="NCBI Taxonomy" id="995039"/>
    <lineage>
        <taxon>Bacteria</taxon>
        <taxon>Bacillati</taxon>
        <taxon>Actinomycetota</taxon>
        <taxon>Actinomycetes</taxon>
        <taxon>Micrococcales</taxon>
        <taxon>Microbacteriaceae</taxon>
        <taxon>Cryobacterium</taxon>
    </lineage>
</organism>
<dbReference type="SUPFAM" id="SSF53187">
    <property type="entry name" value="Zn-dependent exopeptidases"/>
    <property type="match status" value="1"/>
</dbReference>
<evidence type="ECO:0000256" key="8">
    <source>
        <dbReference type="PIRSR" id="PIRSR001235-2"/>
    </source>
</evidence>
<accession>A0A3A5MJX7</accession>
<keyword evidence="4 7" id="KW-0479">Metal-binding</keyword>
<dbReference type="AlphaFoldDB" id="A0A3A5MJX7"/>
<feature type="binding site" evidence="8">
    <location>
        <position position="310"/>
    </location>
    <ligand>
        <name>allantoate</name>
        <dbReference type="ChEBI" id="CHEBI:17536"/>
    </ligand>
</feature>
<feature type="binding site" evidence="7">
    <location>
        <position position="146"/>
    </location>
    <ligand>
        <name>Zn(2+)</name>
        <dbReference type="ChEBI" id="CHEBI:29105"/>
        <label>2</label>
    </ligand>
</feature>
<dbReference type="InterPro" id="IPR036264">
    <property type="entry name" value="Bact_exopeptidase_dim_dom"/>
</dbReference>
<sequence>MSPEPITPRSSAIAGGPPASTAASVVMNRCDELATHSALPDGLIERVYLSPQHAAVNARTGQWMRAAGLTTWQDPAGNQCARLDGHRQGLPALLLASHLDTVPSAGRYDGILGVLIALAVAERIAASVPAADRPVALEVLAFGDEEGTRFGTTLLGSRAVAGTWDPNWWTLEDADGVTLHDAYLAFGLDPAAVGAAARTPAELVGYLEAHIEQGPVLDEAELPLGVVTSIAGARRFQIVVEGAAGHSGTPWARRRDALAGASEAVLAIERIARGDAGHPTGLIATVGHLVVFPDAVNVIAGRVEFSLDLRGEFDDARDTAWLGIKAAMTAMSERRGLQVTWEQTHSASAAHCSERMRGVVAAGIRSTESAEPDAAAPPELFSMAGHDAMALAAVTEIGMLFVRCAGGVSHHPDESVTEADVARAIDALEAAVLDLFEQYRAEAVPVGAEGSDSP</sequence>
<comment type="caution">
    <text evidence="9">The sequence shown here is derived from an EMBL/GenBank/DDBJ whole genome shotgun (WGS) entry which is preliminary data.</text>
</comment>
<dbReference type="NCBIfam" id="TIGR01879">
    <property type="entry name" value="hydantase"/>
    <property type="match status" value="1"/>
</dbReference>
<gene>
    <name evidence="9" type="ORF">D6T64_11265</name>
</gene>
<keyword evidence="10" id="KW-1185">Reference proteome</keyword>
<feature type="binding site" evidence="8">
    <location>
        <position position="235"/>
    </location>
    <ligand>
        <name>allantoate</name>
        <dbReference type="ChEBI" id="CHEBI:17536"/>
    </ligand>
</feature>
<evidence type="ECO:0000313" key="9">
    <source>
        <dbReference type="EMBL" id="RJT88219.1"/>
    </source>
</evidence>
<dbReference type="Pfam" id="PF01546">
    <property type="entry name" value="Peptidase_M20"/>
    <property type="match status" value="1"/>
</dbReference>
<dbReference type="PANTHER" id="PTHR32494">
    <property type="entry name" value="ALLANTOATE DEIMINASE-RELATED"/>
    <property type="match status" value="1"/>
</dbReference>
<dbReference type="SUPFAM" id="SSF55031">
    <property type="entry name" value="Bacterial exopeptidase dimerisation domain"/>
    <property type="match status" value="1"/>
</dbReference>
<evidence type="ECO:0000256" key="1">
    <source>
        <dbReference type="ARBA" id="ARBA00001936"/>
    </source>
</evidence>
<evidence type="ECO:0000256" key="7">
    <source>
        <dbReference type="PIRSR" id="PIRSR001235-1"/>
    </source>
</evidence>
<feature type="binding site" evidence="7">
    <location>
        <position position="109"/>
    </location>
    <ligand>
        <name>Zn(2+)</name>
        <dbReference type="ChEBI" id="CHEBI:29105"/>
        <label>1</label>
    </ligand>
</feature>
<evidence type="ECO:0000256" key="4">
    <source>
        <dbReference type="ARBA" id="ARBA00022723"/>
    </source>
</evidence>
<dbReference type="Gene3D" id="3.30.70.360">
    <property type="match status" value="1"/>
</dbReference>
<dbReference type="CDD" id="cd03884">
    <property type="entry name" value="M20_bAS"/>
    <property type="match status" value="1"/>
</dbReference>
<dbReference type="RefSeq" id="WP_119974766.1">
    <property type="nucleotide sequence ID" value="NZ_JBHSQA010000007.1"/>
</dbReference>
<evidence type="ECO:0000256" key="2">
    <source>
        <dbReference type="ARBA" id="ARBA00006153"/>
    </source>
</evidence>
<proteinExistence type="inferred from homology"/>
<comment type="subunit">
    <text evidence="3">Homodimer.</text>
</comment>
<dbReference type="GO" id="GO:0046872">
    <property type="term" value="F:metal ion binding"/>
    <property type="evidence" value="ECO:0007669"/>
    <property type="project" value="UniProtKB-KW"/>
</dbReference>
<feature type="binding site" evidence="8">
    <location>
        <position position="297"/>
    </location>
    <ligand>
        <name>allantoate</name>
        <dbReference type="ChEBI" id="CHEBI:17536"/>
    </ligand>
</feature>
<comment type="cofactor">
    <cofactor evidence="1">
        <name>Mn(2+)</name>
        <dbReference type="ChEBI" id="CHEBI:29035"/>
    </cofactor>
</comment>
<evidence type="ECO:0000256" key="6">
    <source>
        <dbReference type="ARBA" id="ARBA00023211"/>
    </source>
</evidence>
<evidence type="ECO:0000256" key="3">
    <source>
        <dbReference type="ARBA" id="ARBA00011738"/>
    </source>
</evidence>
<evidence type="ECO:0000256" key="5">
    <source>
        <dbReference type="ARBA" id="ARBA00022801"/>
    </source>
</evidence>
<dbReference type="Proteomes" id="UP000272015">
    <property type="component" value="Unassembled WGS sequence"/>
</dbReference>
<dbReference type="InterPro" id="IPR002933">
    <property type="entry name" value="Peptidase_M20"/>
</dbReference>
<feature type="binding site" evidence="7">
    <location>
        <position position="210"/>
    </location>
    <ligand>
        <name>Zn(2+)</name>
        <dbReference type="ChEBI" id="CHEBI:29105"/>
        <label>1</label>
    </ligand>
</feature>
<dbReference type="EMBL" id="QZVS01000084">
    <property type="protein sequence ID" value="RJT88219.1"/>
    <property type="molecule type" value="Genomic_DNA"/>
</dbReference>
<dbReference type="PROSITE" id="PS00758">
    <property type="entry name" value="ARGE_DAPE_CPG2_1"/>
    <property type="match status" value="1"/>
</dbReference>